<sequence length="352" mass="39497">MRYSPYTSGYRDAPCPISPCKLLLPARRASRPQARDLLALHQRYGPAVRISPTEISFSSAQSWTDIYAPRKRAEFIKSPFYDGGNFADKAHSIVSERDPVKHAQMRKFLARAFSEQSLREQEGIIDGVIQRWVDRVGEVSKAEGTVDLTRWFNLMTFDIIGLLAFGRDFGGVESGKTHFWISDVLGSMSQASLSDTLARFPWAGKIYMLLRPGWLKSLMAASQRHQSYTMKVTTQRIYEKTDRKDFMSYLLSDREEEAISDVQLAAHASDFVIAGSETTATTLAVCIHHLLLTPSILQNLTKEILSKFSTYSEITASSSARLKYLHAVSLEALRIFAPLPLGLPRVVPRGAE</sequence>
<dbReference type="EMBL" id="JAPQKL010000008">
    <property type="protein sequence ID" value="KAJ5120761.1"/>
    <property type="molecule type" value="Genomic_DNA"/>
</dbReference>
<reference evidence="1" key="2">
    <citation type="journal article" date="2023" name="IMA Fungus">
        <title>Comparative genomic study of the Penicillium genus elucidates a diverse pangenome and 15 lateral gene transfer events.</title>
        <authorList>
            <person name="Petersen C."/>
            <person name="Sorensen T."/>
            <person name="Nielsen M.R."/>
            <person name="Sondergaard T.E."/>
            <person name="Sorensen J.L."/>
            <person name="Fitzpatrick D.A."/>
            <person name="Frisvad J.C."/>
            <person name="Nielsen K.L."/>
        </authorList>
    </citation>
    <scope>NUCLEOTIDE SEQUENCE</scope>
    <source>
        <strain evidence="1">IBT 22155</strain>
    </source>
</reference>
<name>A0A9W9GIA5_9EURO</name>
<dbReference type="GO" id="GO:0016705">
    <property type="term" value="F:oxidoreductase activity, acting on paired donors, with incorporation or reduction of molecular oxygen"/>
    <property type="evidence" value="ECO:0007669"/>
    <property type="project" value="InterPro"/>
</dbReference>
<protein>
    <submittedName>
        <fullName evidence="1">Cytochrome P450</fullName>
    </submittedName>
</protein>
<accession>A0A9W9GIA5</accession>
<dbReference type="PANTHER" id="PTHR24305">
    <property type="entry name" value="CYTOCHROME P450"/>
    <property type="match status" value="1"/>
</dbReference>
<dbReference type="GeneID" id="81410063"/>
<dbReference type="RefSeq" id="XP_056517265.1">
    <property type="nucleotide sequence ID" value="XM_056670892.1"/>
</dbReference>
<reference evidence="1" key="1">
    <citation type="submission" date="2022-11" db="EMBL/GenBank/DDBJ databases">
        <authorList>
            <person name="Petersen C."/>
        </authorList>
    </citation>
    <scope>NUCLEOTIDE SEQUENCE</scope>
    <source>
        <strain evidence="1">IBT 22155</strain>
    </source>
</reference>
<proteinExistence type="predicted"/>
<dbReference type="InterPro" id="IPR050121">
    <property type="entry name" value="Cytochrome_P450_monoxygenase"/>
</dbReference>
<dbReference type="Gene3D" id="1.10.630.10">
    <property type="entry name" value="Cytochrome P450"/>
    <property type="match status" value="1"/>
</dbReference>
<evidence type="ECO:0000313" key="1">
    <source>
        <dbReference type="EMBL" id="KAJ5120761.1"/>
    </source>
</evidence>
<comment type="caution">
    <text evidence="1">The sequence shown here is derived from an EMBL/GenBank/DDBJ whole genome shotgun (WGS) entry which is preliminary data.</text>
</comment>
<dbReference type="SUPFAM" id="SSF48264">
    <property type="entry name" value="Cytochrome P450"/>
    <property type="match status" value="1"/>
</dbReference>
<dbReference type="GO" id="GO:0020037">
    <property type="term" value="F:heme binding"/>
    <property type="evidence" value="ECO:0007669"/>
    <property type="project" value="InterPro"/>
</dbReference>
<dbReference type="GO" id="GO:0043386">
    <property type="term" value="P:mycotoxin biosynthetic process"/>
    <property type="evidence" value="ECO:0007669"/>
    <property type="project" value="UniProtKB-ARBA"/>
</dbReference>
<dbReference type="GO" id="GO:0004497">
    <property type="term" value="F:monooxygenase activity"/>
    <property type="evidence" value="ECO:0007669"/>
    <property type="project" value="InterPro"/>
</dbReference>
<evidence type="ECO:0000313" key="2">
    <source>
        <dbReference type="Proteomes" id="UP001149079"/>
    </source>
</evidence>
<dbReference type="PANTHER" id="PTHR24305:SF161">
    <property type="entry name" value="P450, PUTATIVE (EUROFUNG)-RELATED"/>
    <property type="match status" value="1"/>
</dbReference>
<keyword evidence="2" id="KW-1185">Reference proteome</keyword>
<dbReference type="InterPro" id="IPR036396">
    <property type="entry name" value="Cyt_P450_sf"/>
</dbReference>
<gene>
    <name evidence="1" type="ORF">N7515_010149</name>
</gene>
<dbReference type="InterPro" id="IPR002401">
    <property type="entry name" value="Cyt_P450_E_grp-I"/>
</dbReference>
<dbReference type="InterPro" id="IPR001128">
    <property type="entry name" value="Cyt_P450"/>
</dbReference>
<dbReference type="OrthoDB" id="1470350at2759"/>
<dbReference type="PRINTS" id="PR00463">
    <property type="entry name" value="EP450I"/>
</dbReference>
<dbReference type="Proteomes" id="UP001149079">
    <property type="component" value="Unassembled WGS sequence"/>
</dbReference>
<organism evidence="1 2">
    <name type="scientific">Penicillium bovifimosum</name>
    <dbReference type="NCBI Taxonomy" id="126998"/>
    <lineage>
        <taxon>Eukaryota</taxon>
        <taxon>Fungi</taxon>
        <taxon>Dikarya</taxon>
        <taxon>Ascomycota</taxon>
        <taxon>Pezizomycotina</taxon>
        <taxon>Eurotiomycetes</taxon>
        <taxon>Eurotiomycetidae</taxon>
        <taxon>Eurotiales</taxon>
        <taxon>Aspergillaceae</taxon>
        <taxon>Penicillium</taxon>
    </lineage>
</organism>
<dbReference type="Pfam" id="PF00067">
    <property type="entry name" value="p450"/>
    <property type="match status" value="1"/>
</dbReference>
<dbReference type="AlphaFoldDB" id="A0A9W9GIA5"/>
<dbReference type="GO" id="GO:0005506">
    <property type="term" value="F:iron ion binding"/>
    <property type="evidence" value="ECO:0007669"/>
    <property type="project" value="InterPro"/>
</dbReference>